<organism evidence="2 3">
    <name type="scientific">Polyplax serrata</name>
    <name type="common">Common mouse louse</name>
    <dbReference type="NCBI Taxonomy" id="468196"/>
    <lineage>
        <taxon>Eukaryota</taxon>
        <taxon>Metazoa</taxon>
        <taxon>Ecdysozoa</taxon>
        <taxon>Arthropoda</taxon>
        <taxon>Hexapoda</taxon>
        <taxon>Insecta</taxon>
        <taxon>Pterygota</taxon>
        <taxon>Neoptera</taxon>
        <taxon>Paraneoptera</taxon>
        <taxon>Psocodea</taxon>
        <taxon>Troctomorpha</taxon>
        <taxon>Phthiraptera</taxon>
        <taxon>Anoplura</taxon>
        <taxon>Polyplacidae</taxon>
        <taxon>Polyplax</taxon>
    </lineage>
</organism>
<dbReference type="PANTHER" id="PTHR36694:SF11">
    <property type="entry name" value="LP21121P-RELATED"/>
    <property type="match status" value="1"/>
</dbReference>
<feature type="transmembrane region" description="Helical" evidence="1">
    <location>
        <begin position="40"/>
        <end position="61"/>
    </location>
</feature>
<accession>A0AAN8SAS8</accession>
<sequence>MTVKSNMCSKHAWMTRLLKFINFLQVSSFCCIANLRQGTLLIAVIELTLTAFVLFLLLLGATHIEDIVDLVSADLQQLEENSWSLGSLEGLSWYFTNNERKMITGQQLASLMMEVVYSGLIITCIHFISCLLLLYGALRNLAHHLLPWISFVLLSIVTGCFFMLMLAFLPTQECKIGTFLTGFTIIGLEIYSWLVVFNYYRELKS</sequence>
<dbReference type="InterPro" id="IPR031720">
    <property type="entry name" value="DUF4728"/>
</dbReference>
<dbReference type="Pfam" id="PF15860">
    <property type="entry name" value="DUF4728"/>
    <property type="match status" value="1"/>
</dbReference>
<name>A0AAN8SAS8_POLSC</name>
<reference evidence="2 3" key="1">
    <citation type="submission" date="2023-10" db="EMBL/GenBank/DDBJ databases">
        <title>Genomes of two closely related lineages of the louse Polyplax serrata with different host specificities.</title>
        <authorList>
            <person name="Martinu J."/>
            <person name="Tarabai H."/>
            <person name="Stefka J."/>
            <person name="Hypsa V."/>
        </authorList>
    </citation>
    <scope>NUCLEOTIDE SEQUENCE [LARGE SCALE GENOMIC DNA]</scope>
    <source>
        <strain evidence="2">HR10_N</strain>
    </source>
</reference>
<evidence type="ECO:0000313" key="2">
    <source>
        <dbReference type="EMBL" id="KAK6642838.1"/>
    </source>
</evidence>
<comment type="caution">
    <text evidence="2">The sequence shown here is derived from an EMBL/GenBank/DDBJ whole genome shotgun (WGS) entry which is preliminary data.</text>
</comment>
<dbReference type="AlphaFoldDB" id="A0AAN8SAS8"/>
<feature type="transmembrane region" description="Helical" evidence="1">
    <location>
        <begin position="176"/>
        <end position="200"/>
    </location>
</feature>
<protein>
    <submittedName>
        <fullName evidence="2">Uncharacterized protein</fullName>
    </submittedName>
</protein>
<gene>
    <name evidence="2" type="ORF">RUM43_004340</name>
</gene>
<feature type="transmembrane region" description="Helical" evidence="1">
    <location>
        <begin position="145"/>
        <end position="170"/>
    </location>
</feature>
<keyword evidence="1" id="KW-1133">Transmembrane helix</keyword>
<keyword evidence="1" id="KW-0812">Transmembrane</keyword>
<evidence type="ECO:0000313" key="3">
    <source>
        <dbReference type="Proteomes" id="UP001372834"/>
    </source>
</evidence>
<dbReference type="EMBL" id="JAWJWE010000002">
    <property type="protein sequence ID" value="KAK6642838.1"/>
    <property type="molecule type" value="Genomic_DNA"/>
</dbReference>
<proteinExistence type="predicted"/>
<dbReference type="PANTHER" id="PTHR36694">
    <property type="entry name" value="PASIFLORA 1, ISOFORM A-RELATED"/>
    <property type="match status" value="1"/>
</dbReference>
<dbReference type="Proteomes" id="UP001372834">
    <property type="component" value="Unassembled WGS sequence"/>
</dbReference>
<keyword evidence="1" id="KW-0472">Membrane</keyword>
<feature type="transmembrane region" description="Helical" evidence="1">
    <location>
        <begin position="115"/>
        <end position="138"/>
    </location>
</feature>
<evidence type="ECO:0000256" key="1">
    <source>
        <dbReference type="SAM" id="Phobius"/>
    </source>
</evidence>